<dbReference type="Proteomes" id="UP000482653">
    <property type="component" value="Unassembled WGS sequence"/>
</dbReference>
<dbReference type="AlphaFoldDB" id="A0A6L3JSZ1"/>
<evidence type="ECO:0000256" key="1">
    <source>
        <dbReference type="ARBA" id="ARBA00022801"/>
    </source>
</evidence>
<dbReference type="InterPro" id="IPR050300">
    <property type="entry name" value="GDXG_lipolytic_enzyme"/>
</dbReference>
<evidence type="ECO:0000259" key="2">
    <source>
        <dbReference type="Pfam" id="PF20434"/>
    </source>
</evidence>
<dbReference type="RefSeq" id="WP_149948155.1">
    <property type="nucleotide sequence ID" value="NZ_JBBNMF010000011.1"/>
</dbReference>
<feature type="domain" description="BD-FAE-like" evidence="2">
    <location>
        <begin position="38"/>
        <end position="214"/>
    </location>
</feature>
<name>A0A6L3JSZ1_9BACE</name>
<sequence>MCLSFDTSPLLAQEYRTDKAISYRPDSKNEYVQKKCLLDVYYPANKTNFTTVVWYHGGELTVGDRELPRELQGQGLCIVGVSYRLCAGNKDPKAINASITTDDCVDDAAAAAAWVMKNIERYGGDPNKIYLAGHSAGGYLVSMIGLDKRRLAKYDVDVDKFAALIPFSGQMITHFQNRRDRGISDLQPLIDEAAPLYYVRKDCPPILLICGDREREMLGRYEENAYMWRMLKLTGHPAAYLYELDGFDHGTMSRPAHYILLEYIRNRESEK</sequence>
<gene>
    <name evidence="3" type="ORF">F2Y87_25200</name>
</gene>
<dbReference type="Gene3D" id="3.40.50.1820">
    <property type="entry name" value="alpha/beta hydrolase"/>
    <property type="match status" value="1"/>
</dbReference>
<proteinExistence type="predicted"/>
<dbReference type="InterPro" id="IPR049492">
    <property type="entry name" value="BD-FAE-like_dom"/>
</dbReference>
<evidence type="ECO:0000313" key="4">
    <source>
        <dbReference type="Proteomes" id="UP000482653"/>
    </source>
</evidence>
<dbReference type="EMBL" id="VVYX01000045">
    <property type="protein sequence ID" value="KAA5413755.1"/>
    <property type="molecule type" value="Genomic_DNA"/>
</dbReference>
<comment type="caution">
    <text evidence="3">The sequence shown here is derived from an EMBL/GenBank/DDBJ whole genome shotgun (WGS) entry which is preliminary data.</text>
</comment>
<accession>A0A6L3JSZ1</accession>
<evidence type="ECO:0000313" key="3">
    <source>
        <dbReference type="EMBL" id="KAA5413755.1"/>
    </source>
</evidence>
<reference evidence="3 4" key="1">
    <citation type="journal article" date="2019" name="Nat. Med.">
        <title>A library of human gut bacterial isolates paired with longitudinal multiomics data enables mechanistic microbiome research.</title>
        <authorList>
            <person name="Poyet M."/>
            <person name="Groussin M."/>
            <person name="Gibbons S.M."/>
            <person name="Avila-Pacheco J."/>
            <person name="Jiang X."/>
            <person name="Kearney S.M."/>
            <person name="Perrotta A.R."/>
            <person name="Berdy B."/>
            <person name="Zhao S."/>
            <person name="Lieberman T.D."/>
            <person name="Swanson P.K."/>
            <person name="Smith M."/>
            <person name="Roesemann S."/>
            <person name="Alexander J.E."/>
            <person name="Rich S.A."/>
            <person name="Livny J."/>
            <person name="Vlamakis H."/>
            <person name="Clish C."/>
            <person name="Bullock K."/>
            <person name="Deik A."/>
            <person name="Scott J."/>
            <person name="Pierce K.A."/>
            <person name="Xavier R.J."/>
            <person name="Alm E.J."/>
        </authorList>
    </citation>
    <scope>NUCLEOTIDE SEQUENCE [LARGE SCALE GENOMIC DNA]</scope>
    <source>
        <strain evidence="3 4">BIOML-A8</strain>
    </source>
</reference>
<protein>
    <submittedName>
        <fullName evidence="3">Carboxylesterase family protein</fullName>
    </submittedName>
</protein>
<dbReference type="SUPFAM" id="SSF53474">
    <property type="entry name" value="alpha/beta-Hydrolases"/>
    <property type="match status" value="1"/>
</dbReference>
<keyword evidence="1" id="KW-0378">Hydrolase</keyword>
<dbReference type="Pfam" id="PF20434">
    <property type="entry name" value="BD-FAE"/>
    <property type="match status" value="1"/>
</dbReference>
<dbReference type="GO" id="GO:0016787">
    <property type="term" value="F:hydrolase activity"/>
    <property type="evidence" value="ECO:0007669"/>
    <property type="project" value="UniProtKB-KW"/>
</dbReference>
<organism evidence="3 4">
    <name type="scientific">Bacteroides cellulosilyticus</name>
    <dbReference type="NCBI Taxonomy" id="246787"/>
    <lineage>
        <taxon>Bacteria</taxon>
        <taxon>Pseudomonadati</taxon>
        <taxon>Bacteroidota</taxon>
        <taxon>Bacteroidia</taxon>
        <taxon>Bacteroidales</taxon>
        <taxon>Bacteroidaceae</taxon>
        <taxon>Bacteroides</taxon>
    </lineage>
</organism>
<dbReference type="InterPro" id="IPR029058">
    <property type="entry name" value="AB_hydrolase_fold"/>
</dbReference>
<dbReference type="PANTHER" id="PTHR48081:SF9">
    <property type="entry name" value="CARBOXYLESTERASE"/>
    <property type="match status" value="1"/>
</dbReference>
<dbReference type="PANTHER" id="PTHR48081">
    <property type="entry name" value="AB HYDROLASE SUPERFAMILY PROTEIN C4A8.06C"/>
    <property type="match status" value="1"/>
</dbReference>